<dbReference type="GO" id="GO:0006820">
    <property type="term" value="P:monoatomic anion transport"/>
    <property type="evidence" value="ECO:0007669"/>
    <property type="project" value="TreeGrafter"/>
</dbReference>
<evidence type="ECO:0000256" key="1">
    <source>
        <dbReference type="ARBA" id="ARBA00004141"/>
    </source>
</evidence>
<keyword evidence="4 6" id="KW-0472">Membrane</keyword>
<dbReference type="InterPro" id="IPR050382">
    <property type="entry name" value="MFS_Na/Anion_cotransporter"/>
</dbReference>
<keyword evidence="8" id="KW-1185">Reference proteome</keyword>
<organism evidence="7">
    <name type="scientific">Notodromas monacha</name>
    <dbReference type="NCBI Taxonomy" id="399045"/>
    <lineage>
        <taxon>Eukaryota</taxon>
        <taxon>Metazoa</taxon>
        <taxon>Ecdysozoa</taxon>
        <taxon>Arthropoda</taxon>
        <taxon>Crustacea</taxon>
        <taxon>Oligostraca</taxon>
        <taxon>Ostracoda</taxon>
        <taxon>Podocopa</taxon>
        <taxon>Podocopida</taxon>
        <taxon>Cypridocopina</taxon>
        <taxon>Cypridoidea</taxon>
        <taxon>Cyprididae</taxon>
        <taxon>Notodromas</taxon>
    </lineage>
</organism>
<evidence type="ECO:0000256" key="3">
    <source>
        <dbReference type="ARBA" id="ARBA00022989"/>
    </source>
</evidence>
<feature type="transmembrane region" description="Helical" evidence="6">
    <location>
        <begin position="36"/>
        <end position="55"/>
    </location>
</feature>
<dbReference type="GO" id="GO:0022857">
    <property type="term" value="F:transmembrane transporter activity"/>
    <property type="evidence" value="ECO:0007669"/>
    <property type="project" value="TreeGrafter"/>
</dbReference>
<evidence type="ECO:0000256" key="5">
    <source>
        <dbReference type="SAM" id="MobiDB-lite"/>
    </source>
</evidence>
<gene>
    <name evidence="7" type="ORF">NMOB1V02_LOCUS12486</name>
</gene>
<feature type="non-terminal residue" evidence="7">
    <location>
        <position position="1"/>
    </location>
</feature>
<dbReference type="OrthoDB" id="2985014at2759"/>
<comment type="subcellular location">
    <subcellularLocation>
        <location evidence="1">Membrane</location>
        <topology evidence="1">Multi-pass membrane protein</topology>
    </subcellularLocation>
</comment>
<evidence type="ECO:0000313" key="8">
    <source>
        <dbReference type="Proteomes" id="UP000678499"/>
    </source>
</evidence>
<evidence type="ECO:0000313" key="7">
    <source>
        <dbReference type="EMBL" id="CAD7284884.1"/>
    </source>
</evidence>
<name>A0A7R9GLJ9_9CRUS</name>
<dbReference type="PANTHER" id="PTHR11662">
    <property type="entry name" value="SOLUTE CARRIER FAMILY 17"/>
    <property type="match status" value="1"/>
</dbReference>
<protein>
    <recommendedName>
        <fullName evidence="9">Sialin</fullName>
    </recommendedName>
</protein>
<evidence type="ECO:0008006" key="9">
    <source>
        <dbReference type="Google" id="ProtNLM"/>
    </source>
</evidence>
<reference evidence="7" key="1">
    <citation type="submission" date="2020-11" db="EMBL/GenBank/DDBJ databases">
        <authorList>
            <person name="Tran Van P."/>
        </authorList>
    </citation>
    <scope>NUCLEOTIDE SEQUENCE</scope>
</reference>
<dbReference type="EMBL" id="OA892330">
    <property type="protein sequence ID" value="CAD7284884.1"/>
    <property type="molecule type" value="Genomic_DNA"/>
</dbReference>
<keyword evidence="3 6" id="KW-1133">Transmembrane helix</keyword>
<keyword evidence="2 6" id="KW-0812">Transmembrane</keyword>
<dbReference type="Proteomes" id="UP000678499">
    <property type="component" value="Unassembled WGS sequence"/>
</dbReference>
<dbReference type="PANTHER" id="PTHR11662:SF399">
    <property type="entry name" value="FI19708P1-RELATED"/>
    <property type="match status" value="1"/>
</dbReference>
<evidence type="ECO:0000256" key="2">
    <source>
        <dbReference type="ARBA" id="ARBA00022692"/>
    </source>
</evidence>
<dbReference type="AlphaFoldDB" id="A0A7R9GLJ9"/>
<evidence type="ECO:0000256" key="6">
    <source>
        <dbReference type="SAM" id="Phobius"/>
    </source>
</evidence>
<dbReference type="EMBL" id="CAJPEX010010293">
    <property type="protein sequence ID" value="CAG0925036.1"/>
    <property type="molecule type" value="Genomic_DNA"/>
</dbReference>
<dbReference type="GO" id="GO:0016020">
    <property type="term" value="C:membrane"/>
    <property type="evidence" value="ECO:0007669"/>
    <property type="project" value="UniProtKB-SubCell"/>
</dbReference>
<feature type="region of interest" description="Disordered" evidence="5">
    <location>
        <begin position="1"/>
        <end position="32"/>
    </location>
</feature>
<proteinExistence type="predicted"/>
<evidence type="ECO:0000256" key="4">
    <source>
        <dbReference type="ARBA" id="ARBA00023136"/>
    </source>
</evidence>
<accession>A0A7R9GLJ9</accession>
<sequence length="115" mass="12339">MSALNVAAQFSDDECSADEDKADSVDDESCPDKGPWTARATFILLGSLGFFNVYAMRVNLSIAIMSMVKSGGSSGNFTPVCGHRSKASAFVSMESDGEFDWDEATQGLVLGSFFW</sequence>